<evidence type="ECO:0000256" key="1">
    <source>
        <dbReference type="SAM" id="MobiDB-lite"/>
    </source>
</evidence>
<keyword evidence="3" id="KW-1185">Reference proteome</keyword>
<reference evidence="2 3" key="1">
    <citation type="submission" date="2021-03" db="EMBL/GenBank/DDBJ databases">
        <authorList>
            <person name="Kim M.K."/>
        </authorList>
    </citation>
    <scope>NUCLEOTIDE SEQUENCE [LARGE SCALE GENOMIC DNA]</scope>
    <source>
        <strain evidence="2 3">BT442</strain>
    </source>
</reference>
<name>A0ABS3QIS6_9BACT</name>
<feature type="region of interest" description="Disordered" evidence="1">
    <location>
        <begin position="65"/>
        <end position="88"/>
    </location>
</feature>
<gene>
    <name evidence="2" type="ORF">J4E00_16630</name>
</gene>
<dbReference type="RefSeq" id="WP_208176323.1">
    <property type="nucleotide sequence ID" value="NZ_JAGETZ010000008.1"/>
</dbReference>
<protein>
    <recommendedName>
        <fullName evidence="4">DUF695 domain-containing protein</fullName>
    </recommendedName>
</protein>
<sequence length="88" mass="10346">MIDKRADPVAWSIFMHELEDAQEHLASLCKELNSNCDYSDIEFQIDIAHVYSHLNRAWHGRNATEKQSDDDNLWNQWSQFPTDIEPLT</sequence>
<comment type="caution">
    <text evidence="2">The sequence shown here is derived from an EMBL/GenBank/DDBJ whole genome shotgun (WGS) entry which is preliminary data.</text>
</comment>
<proteinExistence type="predicted"/>
<evidence type="ECO:0008006" key="4">
    <source>
        <dbReference type="Google" id="ProtNLM"/>
    </source>
</evidence>
<dbReference type="Proteomes" id="UP000664369">
    <property type="component" value="Unassembled WGS sequence"/>
</dbReference>
<dbReference type="EMBL" id="JAGETZ010000008">
    <property type="protein sequence ID" value="MBO2010689.1"/>
    <property type="molecule type" value="Genomic_DNA"/>
</dbReference>
<accession>A0ABS3QIS6</accession>
<organism evidence="2 3">
    <name type="scientific">Hymenobacter negativus</name>
    <dbReference type="NCBI Taxonomy" id="2795026"/>
    <lineage>
        <taxon>Bacteria</taxon>
        <taxon>Pseudomonadati</taxon>
        <taxon>Bacteroidota</taxon>
        <taxon>Cytophagia</taxon>
        <taxon>Cytophagales</taxon>
        <taxon>Hymenobacteraceae</taxon>
        <taxon>Hymenobacter</taxon>
    </lineage>
</organism>
<evidence type="ECO:0000313" key="3">
    <source>
        <dbReference type="Proteomes" id="UP000664369"/>
    </source>
</evidence>
<evidence type="ECO:0000313" key="2">
    <source>
        <dbReference type="EMBL" id="MBO2010689.1"/>
    </source>
</evidence>